<accession>A0A0D3CWW4</accession>
<evidence type="ECO:0000313" key="3">
    <source>
        <dbReference type="EnsemblPlants" id="Bo6g087770.1"/>
    </source>
</evidence>
<name>A0A0D3CWW4_BRAOL</name>
<dbReference type="InterPro" id="IPR001005">
    <property type="entry name" value="SANT/Myb"/>
</dbReference>
<dbReference type="Pfam" id="PF14303">
    <property type="entry name" value="NAM-associated"/>
    <property type="match status" value="1"/>
</dbReference>
<feature type="domain" description="Myb-like" evidence="2">
    <location>
        <begin position="56"/>
        <end position="125"/>
    </location>
</feature>
<dbReference type="AlphaFoldDB" id="A0A0D3CWW4"/>
<keyword evidence="4" id="KW-1185">Reference proteome</keyword>
<dbReference type="HOGENOM" id="CLU_012390_5_1_1"/>
<protein>
    <recommendedName>
        <fullName evidence="2">Myb-like domain-containing protein</fullName>
    </recommendedName>
</protein>
<evidence type="ECO:0000313" key="4">
    <source>
        <dbReference type="Proteomes" id="UP000032141"/>
    </source>
</evidence>
<feature type="region of interest" description="Disordered" evidence="1">
    <location>
        <begin position="187"/>
        <end position="246"/>
    </location>
</feature>
<feature type="compositionally biased region" description="Polar residues" evidence="1">
    <location>
        <begin position="203"/>
        <end position="214"/>
    </location>
</feature>
<evidence type="ECO:0000259" key="2">
    <source>
        <dbReference type="PROSITE" id="PS50090"/>
    </source>
</evidence>
<dbReference type="PROSITE" id="PS50090">
    <property type="entry name" value="MYB_LIKE"/>
    <property type="match status" value="1"/>
</dbReference>
<evidence type="ECO:0000256" key="1">
    <source>
        <dbReference type="SAM" id="MobiDB-lite"/>
    </source>
</evidence>
<dbReference type="InterPro" id="IPR029466">
    <property type="entry name" value="NAM-associated_C"/>
</dbReference>
<dbReference type="InterPro" id="IPR006912">
    <property type="entry name" value="Harbinger_derived_prot"/>
</dbReference>
<dbReference type="STRING" id="109376.A0A0D3CWW4"/>
<dbReference type="PANTHER" id="PTHR45023">
    <property type="match status" value="1"/>
</dbReference>
<sequence>MDPNSYNHTSKFIDLLTSQQIVFGFSQDSVQLSSSQVPYFGTQAHEASNFAEEGPAECRERKQWTPIDDLVLISAWLNTSKDAVVGNEQRCGTFWKRVAAYVAASPKVTEQREASNCKQRWQKINDIVNKFCGAYEVASRERSSGQNDNDVVKLAHEIFYNNHTKKFNLEHAWKELRNDQKWCELSTSKPQGSSKLRKCDDGAQSSTSHAPETTNGEEDQGASRPPGVKAAKAQRKKKDLAAGKKKDLPDGKVVAAFENMSKRVTKCSIGSGRHTDKLTVKSLINILIKLLRILPFMMIEKNKGKNELISKEIVKKAMNVYGMIISVKLQRILIIYSDDVLECTSHCSCTLLIDSPMKLNSFDKKKDCLGRLSLSSLQKCTAAIRCLAYGTAADTVDEYLRLGSTTTQACLENFVEGIINLFGDEYLRRPTPADLQRLLEVGEYRGFPGMIGSIDCMHWEWKNCPTAWKCQYSRGSGKPTIVLEAVVSYDLWIWHAFFGPLGTLNDINVLDRSPVFDDIIKGQAPQVTFYRHPYKYRQYDGCSN</sequence>
<reference evidence="3 4" key="1">
    <citation type="journal article" date="2014" name="Genome Biol.">
        <title>Transcriptome and methylome profiling reveals relics of genome dominance in the mesopolyploid Brassica oleracea.</title>
        <authorList>
            <person name="Parkin I.A."/>
            <person name="Koh C."/>
            <person name="Tang H."/>
            <person name="Robinson S.J."/>
            <person name="Kagale S."/>
            <person name="Clarke W.E."/>
            <person name="Town C.D."/>
            <person name="Nixon J."/>
            <person name="Krishnakumar V."/>
            <person name="Bidwell S.L."/>
            <person name="Denoeud F."/>
            <person name="Belcram H."/>
            <person name="Links M.G."/>
            <person name="Just J."/>
            <person name="Clarke C."/>
            <person name="Bender T."/>
            <person name="Huebert T."/>
            <person name="Mason A.S."/>
            <person name="Pires J.C."/>
            <person name="Barker G."/>
            <person name="Moore J."/>
            <person name="Walley P.G."/>
            <person name="Manoli S."/>
            <person name="Batley J."/>
            <person name="Edwards D."/>
            <person name="Nelson M.N."/>
            <person name="Wang X."/>
            <person name="Paterson A.H."/>
            <person name="King G."/>
            <person name="Bancroft I."/>
            <person name="Chalhoub B."/>
            <person name="Sharpe A.G."/>
        </authorList>
    </citation>
    <scope>NUCLEOTIDE SEQUENCE</scope>
    <source>
        <strain evidence="3 4">cv. TO1000</strain>
    </source>
</reference>
<dbReference type="Pfam" id="PF04827">
    <property type="entry name" value="Plant_tran"/>
    <property type="match status" value="1"/>
</dbReference>
<dbReference type="Gramene" id="Bo6g087770.1">
    <property type="protein sequence ID" value="Bo6g087770.1"/>
    <property type="gene ID" value="Bo6g087770"/>
</dbReference>
<proteinExistence type="predicted"/>
<organism evidence="3 4">
    <name type="scientific">Brassica oleracea var. oleracea</name>
    <dbReference type="NCBI Taxonomy" id="109376"/>
    <lineage>
        <taxon>Eukaryota</taxon>
        <taxon>Viridiplantae</taxon>
        <taxon>Streptophyta</taxon>
        <taxon>Embryophyta</taxon>
        <taxon>Tracheophyta</taxon>
        <taxon>Spermatophyta</taxon>
        <taxon>Magnoliopsida</taxon>
        <taxon>eudicotyledons</taxon>
        <taxon>Gunneridae</taxon>
        <taxon>Pentapetalae</taxon>
        <taxon>rosids</taxon>
        <taxon>malvids</taxon>
        <taxon>Brassicales</taxon>
        <taxon>Brassicaceae</taxon>
        <taxon>Brassiceae</taxon>
        <taxon>Brassica</taxon>
    </lineage>
</organism>
<dbReference type="EnsemblPlants" id="Bo6g087770.1">
    <property type="protein sequence ID" value="Bo6g087770.1"/>
    <property type="gene ID" value="Bo6g087770"/>
</dbReference>
<reference evidence="3" key="2">
    <citation type="submission" date="2015-03" db="UniProtKB">
        <authorList>
            <consortium name="EnsemblPlants"/>
        </authorList>
    </citation>
    <scope>IDENTIFICATION</scope>
</reference>
<dbReference type="Proteomes" id="UP000032141">
    <property type="component" value="Chromosome C6"/>
</dbReference>
<dbReference type="PANTHER" id="PTHR45023:SF4">
    <property type="entry name" value="GLYCINE-RICH PROTEIN-RELATED"/>
    <property type="match status" value="1"/>
</dbReference>